<dbReference type="Proteomes" id="UP000596083">
    <property type="component" value="Chromosome"/>
</dbReference>
<name>A0A7T7HHL6_9HYPH</name>
<dbReference type="RefSeq" id="WP_200334068.1">
    <property type="nucleotide sequence ID" value="NZ_CP066786.1"/>
</dbReference>
<keyword evidence="1" id="KW-0472">Membrane</keyword>
<proteinExistence type="predicted"/>
<dbReference type="AlphaFoldDB" id="A0A7T7HHL6"/>
<protein>
    <submittedName>
        <fullName evidence="2">Uncharacterized protein</fullName>
    </submittedName>
</protein>
<reference evidence="2 3" key="1">
    <citation type="submission" date="2020-12" db="EMBL/GenBank/DDBJ databases">
        <authorList>
            <person name="Zheng R.K."/>
            <person name="Sun C.M."/>
        </authorList>
    </citation>
    <scope>NUCLEOTIDE SEQUENCE [LARGE SCALE GENOMIC DNA]</scope>
    <source>
        <strain evidence="2 3">ZRK001</strain>
    </source>
</reference>
<keyword evidence="1" id="KW-1133">Transmembrane helix</keyword>
<evidence type="ECO:0000313" key="3">
    <source>
        <dbReference type="Proteomes" id="UP000596083"/>
    </source>
</evidence>
<dbReference type="KEGG" id="mlut:JET14_13095"/>
<feature type="transmembrane region" description="Helical" evidence="1">
    <location>
        <begin position="12"/>
        <end position="38"/>
    </location>
</feature>
<gene>
    <name evidence="2" type="ORF">JET14_13095</name>
</gene>
<accession>A0A7T7HHL6</accession>
<evidence type="ECO:0000256" key="1">
    <source>
        <dbReference type="SAM" id="Phobius"/>
    </source>
</evidence>
<organism evidence="2 3">
    <name type="scientific">Martelella lutilitoris</name>
    <dbReference type="NCBI Taxonomy" id="2583532"/>
    <lineage>
        <taxon>Bacteria</taxon>
        <taxon>Pseudomonadati</taxon>
        <taxon>Pseudomonadota</taxon>
        <taxon>Alphaproteobacteria</taxon>
        <taxon>Hyphomicrobiales</taxon>
        <taxon>Aurantimonadaceae</taxon>
        <taxon>Martelella</taxon>
    </lineage>
</organism>
<dbReference type="EMBL" id="CP066786">
    <property type="protein sequence ID" value="QQM29263.1"/>
    <property type="molecule type" value="Genomic_DNA"/>
</dbReference>
<keyword evidence="1" id="KW-0812">Transmembrane</keyword>
<sequence length="61" mass="6624">MQERMTQRFQIGLMGAALAALPVELAVSGAILLAFVFVDFLFDPKRMLRDPAVDCGPAGEQ</sequence>
<evidence type="ECO:0000313" key="2">
    <source>
        <dbReference type="EMBL" id="QQM29263.1"/>
    </source>
</evidence>